<dbReference type="InterPro" id="IPR020855">
    <property type="entry name" value="Ureohydrolase_Mn_BS"/>
</dbReference>
<dbReference type="PROSITE" id="PS01053">
    <property type="entry name" value="ARGINASE_1"/>
    <property type="match status" value="1"/>
</dbReference>
<comment type="pathway">
    <text evidence="5">Amino-acid degradation; L-histidine degradation into L-glutamate; L-glutamate from N-formimidoyl-L-glutamate (hydrolase route): step 1/1.</text>
</comment>
<comment type="caution">
    <text evidence="9">The sequence shown here is derived from an EMBL/GenBank/DDBJ whole genome shotgun (WGS) entry which is preliminary data.</text>
</comment>
<gene>
    <name evidence="5 9" type="primary">hutG</name>
    <name evidence="9" type="ORF">GCM10022216_10440</name>
</gene>
<keyword evidence="4 5" id="KW-0464">Manganese</keyword>
<organism evidence="9 10">
    <name type="scientific">Sphingobacterium kyonggiense</name>
    <dbReference type="NCBI Taxonomy" id="714075"/>
    <lineage>
        <taxon>Bacteria</taxon>
        <taxon>Pseudomonadati</taxon>
        <taxon>Bacteroidota</taxon>
        <taxon>Sphingobacteriia</taxon>
        <taxon>Sphingobacteriales</taxon>
        <taxon>Sphingobacteriaceae</taxon>
        <taxon>Sphingobacterium</taxon>
    </lineage>
</organism>
<dbReference type="NCBIfam" id="TIGR01227">
    <property type="entry name" value="hutG"/>
    <property type="match status" value="1"/>
</dbReference>
<dbReference type="InterPro" id="IPR006035">
    <property type="entry name" value="Ureohydrolase"/>
</dbReference>
<evidence type="ECO:0000313" key="9">
    <source>
        <dbReference type="EMBL" id="GAA4136027.1"/>
    </source>
</evidence>
<evidence type="ECO:0000256" key="3">
    <source>
        <dbReference type="ARBA" id="ARBA00022808"/>
    </source>
</evidence>
<accession>A0ABP7YHP9</accession>
<dbReference type="Pfam" id="PF00491">
    <property type="entry name" value="Arginase"/>
    <property type="match status" value="1"/>
</dbReference>
<dbReference type="InterPro" id="IPR023696">
    <property type="entry name" value="Ureohydrolase_dom_sf"/>
</dbReference>
<dbReference type="PANTHER" id="PTHR11358:SF35">
    <property type="entry name" value="FORMIMIDOYLGLUTAMASE"/>
    <property type="match status" value="1"/>
</dbReference>
<feature type="binding site" evidence="5">
    <location>
        <position position="161"/>
    </location>
    <ligand>
        <name>Mn(2+)</name>
        <dbReference type="ChEBI" id="CHEBI:29035"/>
        <label>1</label>
    </ligand>
</feature>
<keyword evidence="3 5" id="KW-0369">Histidine metabolism</keyword>
<protein>
    <recommendedName>
        <fullName evidence="5 6">Formimidoylglutamase</fullName>
        <ecNumber evidence="5 6">3.5.3.8</ecNumber>
    </recommendedName>
    <alternativeName>
        <fullName evidence="5">Formiminoglutamase</fullName>
    </alternativeName>
    <alternativeName>
        <fullName evidence="5">Formiminoglutamate hydrolase</fullName>
    </alternativeName>
</protein>
<evidence type="ECO:0000256" key="8">
    <source>
        <dbReference type="RuleBase" id="RU003684"/>
    </source>
</evidence>
<evidence type="ECO:0000256" key="4">
    <source>
        <dbReference type="ARBA" id="ARBA00023211"/>
    </source>
</evidence>
<evidence type="ECO:0000256" key="5">
    <source>
        <dbReference type="HAMAP-Rule" id="MF_00737"/>
    </source>
</evidence>
<evidence type="ECO:0000256" key="6">
    <source>
        <dbReference type="NCBIfam" id="TIGR01227"/>
    </source>
</evidence>
<name>A0ABP7YHP9_9SPHI</name>
<sequence length="326" mass="36081">MEALGNVLYKAADAANWTGRIDGEDPASKRWHQIIDLIDLDKELPVMQFKTVLLGFCCDEGVRRNQGRVGAKDGPAAMRKVLANLPDHFFPSFEIADAGDVICVAEDLEAAQQELAKRVQQILEMGGLPIVLGGGHEVTYGHYKGLRLANPNKKIGIINLDAHLDIRPLKDGKGNSGTGFYQIAEESKSAGIEFNYMAIGIQQISNTQALYQYAEEHHVEIIEAYDVHPWELENIQERIQAFADRVDCLYLTIDMDVFAAPYAPGVSALNFNGLVPDATFIRILECILGQANLWTVDIAELNPLYDIDNRTTKLAADLIFRIASNP</sequence>
<evidence type="ECO:0000256" key="2">
    <source>
        <dbReference type="ARBA" id="ARBA00022801"/>
    </source>
</evidence>
<dbReference type="EC" id="3.5.3.8" evidence="5 6"/>
<keyword evidence="2 5" id="KW-0378">Hydrolase</keyword>
<feature type="binding site" evidence="5">
    <location>
        <position position="254"/>
    </location>
    <ligand>
        <name>Mn(2+)</name>
        <dbReference type="ChEBI" id="CHEBI:29035"/>
        <label>1</label>
    </ligand>
</feature>
<dbReference type="SUPFAM" id="SSF52768">
    <property type="entry name" value="Arginase/deacetylase"/>
    <property type="match status" value="1"/>
</dbReference>
<reference evidence="10" key="1">
    <citation type="journal article" date="2019" name="Int. J. Syst. Evol. Microbiol.">
        <title>The Global Catalogue of Microorganisms (GCM) 10K type strain sequencing project: providing services to taxonomists for standard genome sequencing and annotation.</title>
        <authorList>
            <consortium name="The Broad Institute Genomics Platform"/>
            <consortium name="The Broad Institute Genome Sequencing Center for Infectious Disease"/>
            <person name="Wu L."/>
            <person name="Ma J."/>
        </authorList>
    </citation>
    <scope>NUCLEOTIDE SEQUENCE [LARGE SCALE GENOMIC DNA]</scope>
    <source>
        <strain evidence="10">JCM 16704</strain>
    </source>
</reference>
<feature type="binding site" evidence="5">
    <location>
        <position position="136"/>
    </location>
    <ligand>
        <name>Mn(2+)</name>
        <dbReference type="ChEBI" id="CHEBI:29035"/>
        <label>1</label>
    </ligand>
</feature>
<feature type="binding site" evidence="5">
    <location>
        <position position="161"/>
    </location>
    <ligand>
        <name>Mn(2+)</name>
        <dbReference type="ChEBI" id="CHEBI:29035"/>
        <label>2</label>
    </ligand>
</feature>
<feature type="binding site" evidence="5">
    <location>
        <position position="256"/>
    </location>
    <ligand>
        <name>Mn(2+)</name>
        <dbReference type="ChEBI" id="CHEBI:29035"/>
        <label>2</label>
    </ligand>
</feature>
<dbReference type="PIRSF" id="PIRSF036979">
    <property type="entry name" value="Arginase"/>
    <property type="match status" value="1"/>
</dbReference>
<proteinExistence type="inferred from homology"/>
<feature type="binding site" evidence="5">
    <location>
        <position position="163"/>
    </location>
    <ligand>
        <name>Mn(2+)</name>
        <dbReference type="ChEBI" id="CHEBI:29035"/>
        <label>2</label>
    </ligand>
</feature>
<dbReference type="RefSeq" id="WP_344673561.1">
    <property type="nucleotide sequence ID" value="NZ_BAAAZI010000006.1"/>
</dbReference>
<comment type="catalytic activity">
    <reaction evidence="5">
        <text>N-formimidoyl-L-glutamate + H2O = formamide + L-glutamate</text>
        <dbReference type="Rhea" id="RHEA:22492"/>
        <dbReference type="ChEBI" id="CHEBI:15377"/>
        <dbReference type="ChEBI" id="CHEBI:16397"/>
        <dbReference type="ChEBI" id="CHEBI:29985"/>
        <dbReference type="ChEBI" id="CHEBI:58928"/>
        <dbReference type="EC" id="3.5.3.8"/>
    </reaction>
</comment>
<evidence type="ECO:0000256" key="7">
    <source>
        <dbReference type="PROSITE-ProRule" id="PRU00742"/>
    </source>
</evidence>
<dbReference type="InterPro" id="IPR005923">
    <property type="entry name" value="HutG"/>
</dbReference>
<dbReference type="CDD" id="cd09988">
    <property type="entry name" value="Formimidoylglutamase"/>
    <property type="match status" value="1"/>
</dbReference>
<comment type="similarity">
    <text evidence="5 7 8">Belongs to the arginase family.</text>
</comment>
<comment type="cofactor">
    <cofactor evidence="5">
        <name>Mn(2+)</name>
        <dbReference type="ChEBI" id="CHEBI:29035"/>
    </cofactor>
    <text evidence="5">Binds 2 manganese ions per subunit.</text>
</comment>
<feature type="binding site" evidence="5">
    <location>
        <position position="165"/>
    </location>
    <ligand>
        <name>Mn(2+)</name>
        <dbReference type="ChEBI" id="CHEBI:29035"/>
        <label>1</label>
    </ligand>
</feature>
<keyword evidence="10" id="KW-1185">Reference proteome</keyword>
<dbReference type="Gene3D" id="3.40.800.10">
    <property type="entry name" value="Ureohydrolase domain"/>
    <property type="match status" value="1"/>
</dbReference>
<dbReference type="Proteomes" id="UP001500101">
    <property type="component" value="Unassembled WGS sequence"/>
</dbReference>
<dbReference type="PROSITE" id="PS51409">
    <property type="entry name" value="ARGINASE_2"/>
    <property type="match status" value="1"/>
</dbReference>
<dbReference type="PANTHER" id="PTHR11358">
    <property type="entry name" value="ARGINASE/AGMATINASE"/>
    <property type="match status" value="1"/>
</dbReference>
<comment type="function">
    <text evidence="5">Catalyzes the conversion of N-formimidoyl-L-glutamate to L-glutamate and formamide.</text>
</comment>
<evidence type="ECO:0000256" key="1">
    <source>
        <dbReference type="ARBA" id="ARBA00022723"/>
    </source>
</evidence>
<evidence type="ECO:0000313" key="10">
    <source>
        <dbReference type="Proteomes" id="UP001500101"/>
    </source>
</evidence>
<keyword evidence="1 5" id="KW-0479">Metal-binding</keyword>
<dbReference type="HAMAP" id="MF_00737">
    <property type="entry name" value="Formimidoylglutam"/>
    <property type="match status" value="1"/>
</dbReference>
<dbReference type="EMBL" id="BAAAZI010000006">
    <property type="protein sequence ID" value="GAA4136027.1"/>
    <property type="molecule type" value="Genomic_DNA"/>
</dbReference>
<feature type="binding site" evidence="5">
    <location>
        <position position="254"/>
    </location>
    <ligand>
        <name>Mn(2+)</name>
        <dbReference type="ChEBI" id="CHEBI:29035"/>
        <label>2</label>
    </ligand>
</feature>